<dbReference type="Gene3D" id="3.30.450.20">
    <property type="entry name" value="PAS domain"/>
    <property type="match status" value="1"/>
</dbReference>
<evidence type="ECO:0000259" key="4">
    <source>
        <dbReference type="PROSITE" id="PS50043"/>
    </source>
</evidence>
<evidence type="ECO:0000256" key="2">
    <source>
        <dbReference type="ARBA" id="ARBA00023125"/>
    </source>
</evidence>
<protein>
    <submittedName>
        <fullName evidence="5">LuxR family transcriptional regulator</fullName>
    </submittedName>
</protein>
<keyword evidence="2" id="KW-0238">DNA-binding</keyword>
<keyword evidence="3" id="KW-0804">Transcription</keyword>
<dbReference type="RefSeq" id="WP_150415888.1">
    <property type="nucleotide sequence ID" value="NZ_VYQF01000005.1"/>
</dbReference>
<dbReference type="CDD" id="cd06170">
    <property type="entry name" value="LuxR_C_like"/>
    <property type="match status" value="1"/>
</dbReference>
<dbReference type="Gene3D" id="1.10.10.10">
    <property type="entry name" value="Winged helix-like DNA-binding domain superfamily/Winged helix DNA-binding domain"/>
    <property type="match status" value="1"/>
</dbReference>
<dbReference type="EMBL" id="VYQF01000005">
    <property type="protein sequence ID" value="KAA9037653.1"/>
    <property type="molecule type" value="Genomic_DNA"/>
</dbReference>
<dbReference type="Proteomes" id="UP000326903">
    <property type="component" value="Unassembled WGS sequence"/>
</dbReference>
<dbReference type="SUPFAM" id="SSF46894">
    <property type="entry name" value="C-terminal effector domain of the bipartite response regulators"/>
    <property type="match status" value="1"/>
</dbReference>
<evidence type="ECO:0000313" key="6">
    <source>
        <dbReference type="Proteomes" id="UP000326903"/>
    </source>
</evidence>
<accession>A0A5J5IEE3</accession>
<dbReference type="SMART" id="SM00421">
    <property type="entry name" value="HTH_LUXR"/>
    <property type="match status" value="1"/>
</dbReference>
<dbReference type="InterPro" id="IPR016032">
    <property type="entry name" value="Sig_transdc_resp-reg_C-effctor"/>
</dbReference>
<keyword evidence="6" id="KW-1185">Reference proteome</keyword>
<proteinExistence type="predicted"/>
<keyword evidence="1" id="KW-0805">Transcription regulation</keyword>
<dbReference type="PRINTS" id="PR00038">
    <property type="entry name" value="HTHLUXR"/>
</dbReference>
<organism evidence="5 6">
    <name type="scientific">Ginsengibacter hankyongi</name>
    <dbReference type="NCBI Taxonomy" id="2607284"/>
    <lineage>
        <taxon>Bacteria</taxon>
        <taxon>Pseudomonadati</taxon>
        <taxon>Bacteroidota</taxon>
        <taxon>Chitinophagia</taxon>
        <taxon>Chitinophagales</taxon>
        <taxon>Chitinophagaceae</taxon>
        <taxon>Ginsengibacter</taxon>
    </lineage>
</organism>
<dbReference type="InterPro" id="IPR000792">
    <property type="entry name" value="Tscrpt_reg_LuxR_C"/>
</dbReference>
<dbReference type="Pfam" id="PF00196">
    <property type="entry name" value="GerE"/>
    <property type="match status" value="1"/>
</dbReference>
<dbReference type="AlphaFoldDB" id="A0A5J5IEE3"/>
<gene>
    <name evidence="5" type="ORF">FW778_16295</name>
</gene>
<evidence type="ECO:0000313" key="5">
    <source>
        <dbReference type="EMBL" id="KAA9037653.1"/>
    </source>
</evidence>
<evidence type="ECO:0000256" key="1">
    <source>
        <dbReference type="ARBA" id="ARBA00023015"/>
    </source>
</evidence>
<dbReference type="PANTHER" id="PTHR44688">
    <property type="entry name" value="DNA-BINDING TRANSCRIPTIONAL ACTIVATOR DEVR_DOSR"/>
    <property type="match status" value="1"/>
</dbReference>
<feature type="domain" description="HTH luxR-type" evidence="4">
    <location>
        <begin position="214"/>
        <end position="279"/>
    </location>
</feature>
<dbReference type="PROSITE" id="PS50043">
    <property type="entry name" value="HTH_LUXR_2"/>
    <property type="match status" value="1"/>
</dbReference>
<evidence type="ECO:0000256" key="3">
    <source>
        <dbReference type="ARBA" id="ARBA00023163"/>
    </source>
</evidence>
<dbReference type="PANTHER" id="PTHR44688:SF16">
    <property type="entry name" value="DNA-BINDING TRANSCRIPTIONAL ACTIVATOR DEVR_DOSR"/>
    <property type="match status" value="1"/>
</dbReference>
<sequence length="281" mass="32167">MPKSISPKQVASNLLMPSKNSITWVNYLDDLSNKEIVPKQLQIEGIDKFINLQQSAFNILSHSIPFIYLLDYTTGKYLVVSNQCQAVVNFSNKKMLDGGIPFVMERYHPADMKVFNEQIFKDRLSILKTIPAEQHKNYIFSFNIRIKNGKGEYISLLQRNSFIESDDNGNPLLSLGVLTNIDQFNDKSPVIQLVEKVDPTSGDVEVLLKNTYYLHEEDKVFSKREKEILLWLGEGLTSKEIADKLFISEHTVINHKRSMHNKSNTQNSAALISFAFKQHLL</sequence>
<name>A0A5J5IEE3_9BACT</name>
<comment type="caution">
    <text evidence="5">The sequence shown here is derived from an EMBL/GenBank/DDBJ whole genome shotgun (WGS) entry which is preliminary data.</text>
</comment>
<dbReference type="GO" id="GO:0006355">
    <property type="term" value="P:regulation of DNA-templated transcription"/>
    <property type="evidence" value="ECO:0007669"/>
    <property type="project" value="InterPro"/>
</dbReference>
<reference evidence="5 6" key="1">
    <citation type="submission" date="2019-09" db="EMBL/GenBank/DDBJ databases">
        <title>Draft genome sequence of Ginsengibacter sp. BR5-29.</title>
        <authorList>
            <person name="Im W.-T."/>
        </authorList>
    </citation>
    <scope>NUCLEOTIDE SEQUENCE [LARGE SCALE GENOMIC DNA]</scope>
    <source>
        <strain evidence="5 6">BR5-29</strain>
    </source>
</reference>
<dbReference type="GO" id="GO:0003677">
    <property type="term" value="F:DNA binding"/>
    <property type="evidence" value="ECO:0007669"/>
    <property type="project" value="UniProtKB-KW"/>
</dbReference>
<dbReference type="InterPro" id="IPR036388">
    <property type="entry name" value="WH-like_DNA-bd_sf"/>
</dbReference>
<dbReference type="PROSITE" id="PS00622">
    <property type="entry name" value="HTH_LUXR_1"/>
    <property type="match status" value="1"/>
</dbReference>